<dbReference type="GO" id="GO:0009103">
    <property type="term" value="P:lipopolysaccharide biosynthetic process"/>
    <property type="evidence" value="ECO:0007669"/>
    <property type="project" value="UniProtKB-ARBA"/>
</dbReference>
<accession>A0A1F7XZ57</accession>
<gene>
    <name evidence="10" type="ORF">A2771_02990</name>
</gene>
<evidence type="ECO:0000256" key="7">
    <source>
        <dbReference type="ARBA" id="ARBA00023136"/>
    </source>
</evidence>
<evidence type="ECO:0000256" key="2">
    <source>
        <dbReference type="ARBA" id="ARBA00022475"/>
    </source>
</evidence>
<feature type="transmembrane region" description="Helical" evidence="8">
    <location>
        <begin position="165"/>
        <end position="195"/>
    </location>
</feature>
<evidence type="ECO:0000259" key="9">
    <source>
        <dbReference type="Pfam" id="PF13231"/>
    </source>
</evidence>
<sequence>MKNIFIIKNFFETHFLIILIFTYLTIRLINLTLLPIFNDEAIYLDWGYRAINIKGYLSYPIMHAKPPLLVWIFGLMQKIISDPLQAGRIISVFAGLLTTLGIYKISQTIFGRKVAIIATTIYLINPLFIFYDRQALMESSISAAGVWSFHFFHRLLSEHKVKYSILLGISLGIGYFIKSNSFAFIISVFILGIYYIFRSENIKSKQLINNLFIVLIIFLIVISPLILNQYFWTTLSQNNNYILMPKELIKFPITTWLKNFWITLSISLVYLNPLILLSAIVGIFFLVKERRNGLFLVWCLNGIAVSVLLVKLMSVRYIVSFLPLTTVLAAYALDKIHEKLKLSAVILLSIIPSVILSYFLIFHPLTYFELLDKITIHSQKEEYMTNWTSGYGFEETKGYLENSAKNKMIIVGVRVDEGIPENAVFAYFLNSTNIKPVVFDSLILDNKIFEYDCLKTSIPFYFVSRDGNLTGLNKFFQEEKRFYKPEEKNYIGIHSLKDNCQGKTLELN</sequence>
<name>A0A1F7XZ57_9BACT</name>
<feature type="transmembrane region" description="Helical" evidence="8">
    <location>
        <begin position="207"/>
        <end position="227"/>
    </location>
</feature>
<keyword evidence="2" id="KW-1003">Cell membrane</keyword>
<feature type="transmembrane region" description="Helical" evidence="8">
    <location>
        <begin position="260"/>
        <end position="286"/>
    </location>
</feature>
<feature type="transmembrane region" description="Helical" evidence="8">
    <location>
        <begin position="86"/>
        <end position="103"/>
    </location>
</feature>
<dbReference type="PANTHER" id="PTHR33908:SF11">
    <property type="entry name" value="MEMBRANE PROTEIN"/>
    <property type="match status" value="1"/>
</dbReference>
<feature type="transmembrane region" description="Helical" evidence="8">
    <location>
        <begin position="109"/>
        <end position="128"/>
    </location>
</feature>
<feature type="transmembrane region" description="Helical" evidence="8">
    <location>
        <begin position="15"/>
        <end position="37"/>
    </location>
</feature>
<dbReference type="InterPro" id="IPR050297">
    <property type="entry name" value="LipidA_mod_glycosyltrf_83"/>
</dbReference>
<reference evidence="10 11" key="1">
    <citation type="journal article" date="2016" name="Nat. Commun.">
        <title>Thousands of microbial genomes shed light on interconnected biogeochemical processes in an aquifer system.</title>
        <authorList>
            <person name="Anantharaman K."/>
            <person name="Brown C.T."/>
            <person name="Hug L.A."/>
            <person name="Sharon I."/>
            <person name="Castelle C.J."/>
            <person name="Probst A.J."/>
            <person name="Thomas B.C."/>
            <person name="Singh A."/>
            <person name="Wilkins M.J."/>
            <person name="Karaoz U."/>
            <person name="Brodie E.L."/>
            <person name="Williams K.H."/>
            <person name="Hubbard S.S."/>
            <person name="Banfield J.F."/>
        </authorList>
    </citation>
    <scope>NUCLEOTIDE SEQUENCE [LARGE SCALE GENOMIC DNA]</scope>
</reference>
<dbReference type="GO" id="GO:0016763">
    <property type="term" value="F:pentosyltransferase activity"/>
    <property type="evidence" value="ECO:0007669"/>
    <property type="project" value="TreeGrafter"/>
</dbReference>
<evidence type="ECO:0000256" key="3">
    <source>
        <dbReference type="ARBA" id="ARBA00022676"/>
    </source>
</evidence>
<feature type="transmembrane region" description="Helical" evidence="8">
    <location>
        <begin position="316"/>
        <end position="333"/>
    </location>
</feature>
<protein>
    <recommendedName>
        <fullName evidence="9">Glycosyltransferase RgtA/B/C/D-like domain-containing protein</fullName>
    </recommendedName>
</protein>
<evidence type="ECO:0000313" key="10">
    <source>
        <dbReference type="EMBL" id="OGM19575.1"/>
    </source>
</evidence>
<keyword evidence="3" id="KW-0328">Glycosyltransferase</keyword>
<evidence type="ECO:0000256" key="8">
    <source>
        <dbReference type="SAM" id="Phobius"/>
    </source>
</evidence>
<evidence type="ECO:0000256" key="5">
    <source>
        <dbReference type="ARBA" id="ARBA00022692"/>
    </source>
</evidence>
<dbReference type="GO" id="GO:0005886">
    <property type="term" value="C:plasma membrane"/>
    <property type="evidence" value="ECO:0007669"/>
    <property type="project" value="UniProtKB-SubCell"/>
</dbReference>
<feature type="transmembrane region" description="Helical" evidence="8">
    <location>
        <begin position="293"/>
        <end position="310"/>
    </location>
</feature>
<feature type="domain" description="Glycosyltransferase RgtA/B/C/D-like" evidence="9">
    <location>
        <begin position="65"/>
        <end position="225"/>
    </location>
</feature>
<feature type="transmembrane region" description="Helical" evidence="8">
    <location>
        <begin position="57"/>
        <end position="74"/>
    </location>
</feature>
<keyword evidence="5 8" id="KW-0812">Transmembrane</keyword>
<evidence type="ECO:0000256" key="4">
    <source>
        <dbReference type="ARBA" id="ARBA00022679"/>
    </source>
</evidence>
<evidence type="ECO:0000256" key="1">
    <source>
        <dbReference type="ARBA" id="ARBA00004651"/>
    </source>
</evidence>
<dbReference type="AlphaFoldDB" id="A0A1F7XZ57"/>
<keyword evidence="7 8" id="KW-0472">Membrane</keyword>
<organism evidence="10 11">
    <name type="scientific">Candidatus Woesebacteria bacterium RIFCSPHIGHO2_01_FULL_38_26b</name>
    <dbReference type="NCBI Taxonomy" id="1802491"/>
    <lineage>
        <taxon>Bacteria</taxon>
        <taxon>Candidatus Woeseibacteriota</taxon>
    </lineage>
</organism>
<evidence type="ECO:0000256" key="6">
    <source>
        <dbReference type="ARBA" id="ARBA00022989"/>
    </source>
</evidence>
<dbReference type="Proteomes" id="UP000176741">
    <property type="component" value="Unassembled WGS sequence"/>
</dbReference>
<dbReference type="PANTHER" id="PTHR33908">
    <property type="entry name" value="MANNOSYLTRANSFERASE YKCB-RELATED"/>
    <property type="match status" value="1"/>
</dbReference>
<comment type="subcellular location">
    <subcellularLocation>
        <location evidence="1">Cell membrane</location>
        <topology evidence="1">Multi-pass membrane protein</topology>
    </subcellularLocation>
</comment>
<comment type="caution">
    <text evidence="10">The sequence shown here is derived from an EMBL/GenBank/DDBJ whole genome shotgun (WGS) entry which is preliminary data.</text>
</comment>
<dbReference type="InterPro" id="IPR038731">
    <property type="entry name" value="RgtA/B/C-like"/>
</dbReference>
<dbReference type="Pfam" id="PF13231">
    <property type="entry name" value="PMT_2"/>
    <property type="match status" value="1"/>
</dbReference>
<proteinExistence type="predicted"/>
<feature type="transmembrane region" description="Helical" evidence="8">
    <location>
        <begin position="345"/>
        <end position="365"/>
    </location>
</feature>
<keyword evidence="4" id="KW-0808">Transferase</keyword>
<keyword evidence="6 8" id="KW-1133">Transmembrane helix</keyword>
<evidence type="ECO:0000313" key="11">
    <source>
        <dbReference type="Proteomes" id="UP000176741"/>
    </source>
</evidence>
<dbReference type="EMBL" id="MGGD01000064">
    <property type="protein sequence ID" value="OGM19575.1"/>
    <property type="molecule type" value="Genomic_DNA"/>
</dbReference>